<evidence type="ECO:0000313" key="1">
    <source>
        <dbReference type="EMBL" id="QIB36503.1"/>
    </source>
</evidence>
<name>A0A6P1YWL5_9HYPH</name>
<dbReference type="AlphaFoldDB" id="A0A6P1YWL5"/>
<keyword evidence="1" id="KW-0614">Plasmid</keyword>
<geneLocation type="plasmid" evidence="2">
    <name>plgm</name>
</geneLocation>
<organism evidence="1 2">
    <name type="scientific">Ancylobacter pratisalsi</name>
    <dbReference type="NCBI Taxonomy" id="1745854"/>
    <lineage>
        <taxon>Bacteria</taxon>
        <taxon>Pseudomonadati</taxon>
        <taxon>Pseudomonadota</taxon>
        <taxon>Alphaproteobacteria</taxon>
        <taxon>Hyphomicrobiales</taxon>
        <taxon>Xanthobacteraceae</taxon>
        <taxon>Ancylobacter</taxon>
    </lineage>
</organism>
<dbReference type="KEGG" id="apra:G3A50_22040"/>
<dbReference type="SUPFAM" id="SSF46785">
    <property type="entry name" value="Winged helix' DNA-binding domain"/>
    <property type="match status" value="1"/>
</dbReference>
<accession>A0A6P1YWL5</accession>
<reference evidence="1 2" key="1">
    <citation type="submission" date="2020-02" db="EMBL/GenBank/DDBJ databases">
        <authorList>
            <person name="Li G."/>
        </authorList>
    </citation>
    <scope>NUCLEOTIDE SEQUENCE [LARGE SCALE GENOMIC DNA]</scope>
    <source>
        <strain evidence="1 2">DSM 102029</strain>
        <plasmid evidence="2">plgm</plasmid>
    </source>
</reference>
<proteinExistence type="predicted"/>
<protein>
    <submittedName>
        <fullName evidence="1">Winged helix-turn-helix transcriptional regulator</fullName>
    </submittedName>
</protein>
<dbReference type="InterPro" id="IPR036388">
    <property type="entry name" value="WH-like_DNA-bd_sf"/>
</dbReference>
<sequence>MPIPQTADTRQLSRTYMMRLINLIMEDRRPGETASRRLKQAGLMSCIYTMHLAGESVTVTKLCERVKAPRNVVVEIVKALESRGFLTYRTNLHDGGRGRVYVYSLTEKARALVTVVE</sequence>
<keyword evidence="2" id="KW-1185">Reference proteome</keyword>
<dbReference type="Proteomes" id="UP000464751">
    <property type="component" value="Plasmid pLGM"/>
</dbReference>
<dbReference type="RefSeq" id="WP_163078243.1">
    <property type="nucleotide sequence ID" value="NZ_CP048631.1"/>
</dbReference>
<evidence type="ECO:0000313" key="2">
    <source>
        <dbReference type="Proteomes" id="UP000464751"/>
    </source>
</evidence>
<dbReference type="InterPro" id="IPR036390">
    <property type="entry name" value="WH_DNA-bd_sf"/>
</dbReference>
<dbReference type="Gene3D" id="1.10.10.10">
    <property type="entry name" value="Winged helix-like DNA-binding domain superfamily/Winged helix DNA-binding domain"/>
    <property type="match status" value="1"/>
</dbReference>
<dbReference type="EMBL" id="CP048631">
    <property type="protein sequence ID" value="QIB36503.1"/>
    <property type="molecule type" value="Genomic_DNA"/>
</dbReference>
<gene>
    <name evidence="1" type="ORF">G3A50_22040</name>
</gene>